<evidence type="ECO:0000256" key="2">
    <source>
        <dbReference type="ARBA" id="ARBA00004514"/>
    </source>
</evidence>
<evidence type="ECO:0000313" key="19">
    <source>
        <dbReference type="Proteomes" id="UP000887568"/>
    </source>
</evidence>
<evidence type="ECO:0000256" key="9">
    <source>
        <dbReference type="ARBA" id="ARBA00022723"/>
    </source>
</evidence>
<dbReference type="SMART" id="SM00744">
    <property type="entry name" value="RINGv"/>
    <property type="match status" value="1"/>
</dbReference>
<comment type="function">
    <text evidence="16">E3 ubiquitin-protein ligase. Component of the ribosome quality control complex (RQC), a ribosome-associated complex that mediates ubiquitination and extraction of incompletely synthesized nascent chains for proteasomal degradation.</text>
</comment>
<protein>
    <recommendedName>
        <fullName evidence="6 16">E3 ubiquitin-protein ligase listerin</fullName>
        <ecNumber evidence="5 16">2.3.2.27</ecNumber>
    </recommendedName>
    <alternativeName>
        <fullName evidence="14 16">RING-type E3 ubiquitin transferase listerin</fullName>
    </alternativeName>
</protein>
<dbReference type="InterPro" id="IPR001841">
    <property type="entry name" value="Znf_RING"/>
</dbReference>
<evidence type="ECO:0000256" key="10">
    <source>
        <dbReference type="ARBA" id="ARBA00022737"/>
    </source>
</evidence>
<evidence type="ECO:0000256" key="4">
    <source>
        <dbReference type="ARBA" id="ARBA00007997"/>
    </source>
</evidence>
<evidence type="ECO:0000313" key="18">
    <source>
        <dbReference type="EnsemblMetazoa" id="XP_038059608.1"/>
    </source>
</evidence>
<keyword evidence="13 16" id="KW-0862">Zinc</keyword>
<dbReference type="RefSeq" id="XP_038059608.1">
    <property type="nucleotide sequence ID" value="XM_038203680.1"/>
</dbReference>
<keyword evidence="12 16" id="KW-0833">Ubl conjugation pathway</keyword>
<evidence type="ECO:0000256" key="1">
    <source>
        <dbReference type="ARBA" id="ARBA00000900"/>
    </source>
</evidence>
<evidence type="ECO:0000256" key="13">
    <source>
        <dbReference type="ARBA" id="ARBA00022833"/>
    </source>
</evidence>
<dbReference type="EC" id="2.3.2.27" evidence="5 16"/>
<dbReference type="GO" id="GO:0043023">
    <property type="term" value="F:ribosomal large subunit binding"/>
    <property type="evidence" value="ECO:0007669"/>
    <property type="project" value="TreeGrafter"/>
</dbReference>
<evidence type="ECO:0000256" key="15">
    <source>
        <dbReference type="PROSITE-ProRule" id="PRU00175"/>
    </source>
</evidence>
<dbReference type="OMA" id="GSMELIM"/>
<comment type="subunit">
    <text evidence="16">Component of the ribosome quality control complex (RQC).</text>
</comment>
<dbReference type="PANTHER" id="PTHR12389">
    <property type="entry name" value="ZINC FINGER PROTEIN 294"/>
    <property type="match status" value="1"/>
</dbReference>
<keyword evidence="7" id="KW-0963">Cytoplasm</keyword>
<sequence>MFTTKYASPLLSAQELLDVQTATQTYENMTVKARSTTREVVATYSMQDLTMDLTVRIPANHPLGIIAVDSEKKVGVGTTQWRNWTLQLTTFLRNQNGSIMDGLTLWKRNVDKRFEGVDDCMICFSVIHGSNCSLPKLQCKTCKKRYHSACLYKWFNTSNQSTCPLCRSPF</sequence>
<dbReference type="PROSITE" id="PS50089">
    <property type="entry name" value="ZF_RING_2"/>
    <property type="match status" value="1"/>
</dbReference>
<evidence type="ECO:0000256" key="12">
    <source>
        <dbReference type="ARBA" id="ARBA00022786"/>
    </source>
</evidence>
<comment type="catalytic activity">
    <reaction evidence="1 16">
        <text>S-ubiquitinyl-[E2 ubiquitin-conjugating enzyme]-L-cysteine + [acceptor protein]-L-lysine = [E2 ubiquitin-conjugating enzyme]-L-cysteine + N(6)-ubiquitinyl-[acceptor protein]-L-lysine.</text>
        <dbReference type="EC" id="2.3.2.27"/>
    </reaction>
</comment>
<dbReference type="GO" id="GO:0005829">
    <property type="term" value="C:cytosol"/>
    <property type="evidence" value="ECO:0007669"/>
    <property type="project" value="UniProtKB-SubCell"/>
</dbReference>
<dbReference type="GO" id="GO:1990116">
    <property type="term" value="P:ribosome-associated ubiquitin-dependent protein catabolic process"/>
    <property type="evidence" value="ECO:0007669"/>
    <property type="project" value="UniProtKB-UniRule"/>
</dbReference>
<dbReference type="GO" id="GO:0008270">
    <property type="term" value="F:zinc ion binding"/>
    <property type="evidence" value="ECO:0007669"/>
    <property type="project" value="UniProtKB-KW"/>
</dbReference>
<dbReference type="GO" id="GO:1990112">
    <property type="term" value="C:RQC complex"/>
    <property type="evidence" value="ECO:0007669"/>
    <property type="project" value="UniProtKB-UniRule"/>
</dbReference>
<comment type="pathway">
    <text evidence="3 16">Protein modification; protein ubiquitination.</text>
</comment>
<dbReference type="InterPro" id="IPR039795">
    <property type="entry name" value="LTN1/Rkr1"/>
</dbReference>
<dbReference type="GO" id="GO:0072344">
    <property type="term" value="P:rescue of stalled ribosome"/>
    <property type="evidence" value="ECO:0007669"/>
    <property type="project" value="UniProtKB-UniRule"/>
</dbReference>
<dbReference type="Pfam" id="PF23009">
    <property type="entry name" value="UBC_like"/>
    <property type="match status" value="1"/>
</dbReference>
<dbReference type="Proteomes" id="UP000887568">
    <property type="component" value="Unplaced"/>
</dbReference>
<dbReference type="PANTHER" id="PTHR12389:SF0">
    <property type="entry name" value="E3 UBIQUITIN-PROTEIN LIGASE LISTERIN"/>
    <property type="match status" value="1"/>
</dbReference>
<comment type="subcellular location">
    <subcellularLocation>
        <location evidence="2">Cytoplasm</location>
        <location evidence="2">Cytosol</location>
    </subcellularLocation>
</comment>
<reference evidence="18" key="1">
    <citation type="submission" date="2022-11" db="UniProtKB">
        <authorList>
            <consortium name="EnsemblMetazoa"/>
        </authorList>
    </citation>
    <scope>IDENTIFICATION</scope>
</reference>
<dbReference type="AlphaFoldDB" id="A0A914A735"/>
<keyword evidence="9 16" id="KW-0479">Metal-binding</keyword>
<dbReference type="FunFam" id="3.30.40.10:FF:000038">
    <property type="entry name" value="E3 ubiquitin-protein ligase listerin"/>
    <property type="match status" value="1"/>
</dbReference>
<comment type="similarity">
    <text evidence="4 16">Belongs to the LTN1 family.</text>
</comment>
<evidence type="ECO:0000256" key="16">
    <source>
        <dbReference type="RuleBase" id="RU367090"/>
    </source>
</evidence>
<evidence type="ECO:0000256" key="6">
    <source>
        <dbReference type="ARBA" id="ARBA00017157"/>
    </source>
</evidence>
<keyword evidence="11 15" id="KW-0863">Zinc-finger</keyword>
<dbReference type="InterPro" id="IPR013083">
    <property type="entry name" value="Znf_RING/FYVE/PHD"/>
</dbReference>
<evidence type="ECO:0000256" key="8">
    <source>
        <dbReference type="ARBA" id="ARBA00022679"/>
    </source>
</evidence>
<evidence type="ECO:0000259" key="17">
    <source>
        <dbReference type="PROSITE" id="PS50089"/>
    </source>
</evidence>
<dbReference type="InterPro" id="IPR011016">
    <property type="entry name" value="Znf_RING-CH"/>
</dbReference>
<evidence type="ECO:0000256" key="7">
    <source>
        <dbReference type="ARBA" id="ARBA00022490"/>
    </source>
</evidence>
<dbReference type="InterPro" id="IPR054478">
    <property type="entry name" value="LTN1_UBC"/>
</dbReference>
<accession>A0A914A735</accession>
<dbReference type="InterPro" id="IPR039804">
    <property type="entry name" value="RING-CH-C4HC3_LTN1"/>
</dbReference>
<keyword evidence="19" id="KW-1185">Reference proteome</keyword>
<evidence type="ECO:0000256" key="5">
    <source>
        <dbReference type="ARBA" id="ARBA00012483"/>
    </source>
</evidence>
<dbReference type="OrthoDB" id="6108at2759"/>
<dbReference type="EnsemblMetazoa" id="XM_038203680.1">
    <property type="protein sequence ID" value="XP_038059608.1"/>
    <property type="gene ID" value="LOC119730687"/>
</dbReference>
<dbReference type="Gene3D" id="3.30.40.10">
    <property type="entry name" value="Zinc/RING finger domain, C3HC4 (zinc finger)"/>
    <property type="match status" value="1"/>
</dbReference>
<feature type="domain" description="RING-type" evidence="17">
    <location>
        <begin position="120"/>
        <end position="167"/>
    </location>
</feature>
<keyword evidence="8 16" id="KW-0808">Transferase</keyword>
<dbReference type="GeneID" id="119730687"/>
<evidence type="ECO:0000256" key="11">
    <source>
        <dbReference type="ARBA" id="ARBA00022771"/>
    </source>
</evidence>
<dbReference type="CDD" id="cd16491">
    <property type="entry name" value="RING-CH-C4HC3_LTN1"/>
    <property type="match status" value="1"/>
</dbReference>
<dbReference type="SUPFAM" id="SSF57850">
    <property type="entry name" value="RING/U-box"/>
    <property type="match status" value="1"/>
</dbReference>
<evidence type="ECO:0000256" key="14">
    <source>
        <dbReference type="ARBA" id="ARBA00032366"/>
    </source>
</evidence>
<evidence type="ECO:0000256" key="3">
    <source>
        <dbReference type="ARBA" id="ARBA00004906"/>
    </source>
</evidence>
<dbReference type="GO" id="GO:0061630">
    <property type="term" value="F:ubiquitin protein ligase activity"/>
    <property type="evidence" value="ECO:0007669"/>
    <property type="project" value="UniProtKB-UniRule"/>
</dbReference>
<name>A0A914A735_PATMI</name>
<organism evidence="18 19">
    <name type="scientific">Patiria miniata</name>
    <name type="common">Bat star</name>
    <name type="synonym">Asterina miniata</name>
    <dbReference type="NCBI Taxonomy" id="46514"/>
    <lineage>
        <taxon>Eukaryota</taxon>
        <taxon>Metazoa</taxon>
        <taxon>Echinodermata</taxon>
        <taxon>Eleutherozoa</taxon>
        <taxon>Asterozoa</taxon>
        <taxon>Asteroidea</taxon>
        <taxon>Valvatacea</taxon>
        <taxon>Valvatida</taxon>
        <taxon>Asterinidae</taxon>
        <taxon>Patiria</taxon>
    </lineage>
</organism>
<dbReference type="Pfam" id="PF13639">
    <property type="entry name" value="zf-RING_2"/>
    <property type="match status" value="1"/>
</dbReference>
<proteinExistence type="inferred from homology"/>
<keyword evidence="10" id="KW-0677">Repeat</keyword>